<protein>
    <recommendedName>
        <fullName evidence="7">SMP-LTD domain-containing protein</fullName>
    </recommendedName>
</protein>
<reference evidence="9" key="3">
    <citation type="submission" date="2015-06" db="UniProtKB">
        <authorList>
            <consortium name="EnsemblMetazoa"/>
        </authorList>
    </citation>
    <scope>IDENTIFICATION</scope>
</reference>
<keyword evidence="10" id="KW-1185">Reference proteome</keyword>
<name>T1ET87_HELRO</name>
<dbReference type="CTD" id="20199787"/>
<keyword evidence="6" id="KW-0812">Transmembrane</keyword>
<evidence type="ECO:0000256" key="1">
    <source>
        <dbReference type="ARBA" id="ARBA00004370"/>
    </source>
</evidence>
<dbReference type="OMA" id="TERFIWE"/>
<reference evidence="8 10" key="2">
    <citation type="journal article" date="2013" name="Nature">
        <title>Insights into bilaterian evolution from three spiralian genomes.</title>
        <authorList>
            <person name="Simakov O."/>
            <person name="Marletaz F."/>
            <person name="Cho S.J."/>
            <person name="Edsinger-Gonzales E."/>
            <person name="Havlak P."/>
            <person name="Hellsten U."/>
            <person name="Kuo D.H."/>
            <person name="Larsson T."/>
            <person name="Lv J."/>
            <person name="Arendt D."/>
            <person name="Savage R."/>
            <person name="Osoegawa K."/>
            <person name="de Jong P."/>
            <person name="Grimwood J."/>
            <person name="Chapman J.A."/>
            <person name="Shapiro H."/>
            <person name="Aerts A."/>
            <person name="Otillar R.P."/>
            <person name="Terry A.Y."/>
            <person name="Boore J.L."/>
            <person name="Grigoriev I.V."/>
            <person name="Lindberg D.R."/>
            <person name="Seaver E.C."/>
            <person name="Weisblat D.A."/>
            <person name="Putnam N.H."/>
            <person name="Rokhsar D.S."/>
        </authorList>
    </citation>
    <scope>NUCLEOTIDE SEQUENCE</scope>
</reference>
<dbReference type="EnsemblMetazoa" id="HelroT162834">
    <property type="protein sequence ID" value="HelroP162834"/>
    <property type="gene ID" value="HelroG162834"/>
</dbReference>
<dbReference type="AlphaFoldDB" id="T1ET87"/>
<dbReference type="InParanoid" id="T1ET87"/>
<dbReference type="CDD" id="cd21669">
    <property type="entry name" value="SMP_SF"/>
    <property type="match status" value="1"/>
</dbReference>
<feature type="transmembrane region" description="Helical" evidence="6">
    <location>
        <begin position="49"/>
        <end position="65"/>
    </location>
</feature>
<evidence type="ECO:0000313" key="8">
    <source>
        <dbReference type="EMBL" id="ESN99313.1"/>
    </source>
</evidence>
<dbReference type="GO" id="GO:0006869">
    <property type="term" value="P:lipid transport"/>
    <property type="evidence" value="ECO:0007669"/>
    <property type="project" value="UniProtKB-KW"/>
</dbReference>
<dbReference type="InterPro" id="IPR052455">
    <property type="entry name" value="Tricalbin_domain"/>
</dbReference>
<dbReference type="PANTHER" id="PTHR46980:SF2">
    <property type="entry name" value="TRICALBIN-1-RELATED"/>
    <property type="match status" value="1"/>
</dbReference>
<dbReference type="STRING" id="6412.T1ET87"/>
<evidence type="ECO:0000256" key="6">
    <source>
        <dbReference type="SAM" id="Phobius"/>
    </source>
</evidence>
<evidence type="ECO:0000313" key="10">
    <source>
        <dbReference type="Proteomes" id="UP000015101"/>
    </source>
</evidence>
<comment type="subcellular location">
    <subcellularLocation>
        <location evidence="1">Membrane</location>
    </subcellularLocation>
</comment>
<sequence>MDTLSSPFHETNDGLKDLKQKRQNDQMMLYIFILSMLLLSFFLGYFQFSLFWIFIIGLLTLFVWNRRALDLTERFIWEQETLLHRKRALRQNETCEWLNFLINRWFVFGVNNFSDIVKRNIDSFLINVQPYFLSSLEFKNLKIDSQTPSIQSIHAFEVEEGKQKTISWSNIMTPPPGLKMVQKHQLVLEVRMEISADQFMELTAKLSGKWLGLSFDLLIEKMNVKALVQVNIHLDRDVPFPHVASITSCFVDKPEVWFNIRVLRYIQIMEIPLLKLWLHNLIINALTEALVDPGKVEITFNNRGLMGPVLDKQPFKKLDVKNKTPSNSLELFNDTRYCTVAIDDQQSSSSPLVSGSSPFTHSATFLVYNLSTEQLKIRLKSKVLLTNQSLAHIVLPLNNYALQQKPEYVVSCFSTFILEELFWNNMQACVYEYGIYKYVFSVQLR</sequence>
<dbReference type="KEGG" id="hro:HELRODRAFT_162834"/>
<organism evidence="9 10">
    <name type="scientific">Helobdella robusta</name>
    <name type="common">Californian leech</name>
    <dbReference type="NCBI Taxonomy" id="6412"/>
    <lineage>
        <taxon>Eukaryota</taxon>
        <taxon>Metazoa</taxon>
        <taxon>Spiralia</taxon>
        <taxon>Lophotrochozoa</taxon>
        <taxon>Annelida</taxon>
        <taxon>Clitellata</taxon>
        <taxon>Hirudinea</taxon>
        <taxon>Rhynchobdellida</taxon>
        <taxon>Glossiphoniidae</taxon>
        <taxon>Helobdella</taxon>
    </lineage>
</organism>
<feature type="domain" description="SMP-LTD" evidence="7">
    <location>
        <begin position="91"/>
        <end position="301"/>
    </location>
</feature>
<dbReference type="eggNOG" id="KOG1012">
    <property type="taxonomic scope" value="Eukaryota"/>
</dbReference>
<evidence type="ECO:0000313" key="9">
    <source>
        <dbReference type="EnsemblMetazoa" id="HelroP162834"/>
    </source>
</evidence>
<reference evidence="10" key="1">
    <citation type="submission" date="2012-12" db="EMBL/GenBank/DDBJ databases">
        <authorList>
            <person name="Hellsten U."/>
            <person name="Grimwood J."/>
            <person name="Chapman J.A."/>
            <person name="Shapiro H."/>
            <person name="Aerts A."/>
            <person name="Otillar R.P."/>
            <person name="Terry A.Y."/>
            <person name="Boore J.L."/>
            <person name="Simakov O."/>
            <person name="Marletaz F."/>
            <person name="Cho S.-J."/>
            <person name="Edsinger-Gonzales E."/>
            <person name="Havlak P."/>
            <person name="Kuo D.-H."/>
            <person name="Larsson T."/>
            <person name="Lv J."/>
            <person name="Arendt D."/>
            <person name="Savage R."/>
            <person name="Osoegawa K."/>
            <person name="de Jong P."/>
            <person name="Lindberg D.R."/>
            <person name="Seaver E.C."/>
            <person name="Weisblat D.A."/>
            <person name="Putnam N.H."/>
            <person name="Grigoriev I.V."/>
            <person name="Rokhsar D.S."/>
        </authorList>
    </citation>
    <scope>NUCLEOTIDE SEQUENCE</scope>
</reference>
<dbReference type="EMBL" id="KB097143">
    <property type="protein sequence ID" value="ESN99313.1"/>
    <property type="molecule type" value="Genomic_DNA"/>
</dbReference>
<keyword evidence="5 6" id="KW-0472">Membrane</keyword>
<dbReference type="EMBL" id="AMQM01001196">
    <property type="status" value="NOT_ANNOTATED_CDS"/>
    <property type="molecule type" value="Genomic_DNA"/>
</dbReference>
<dbReference type="PROSITE" id="PS51847">
    <property type="entry name" value="SMP"/>
    <property type="match status" value="1"/>
</dbReference>
<dbReference type="HOGENOM" id="CLU_615790_0_0_1"/>
<keyword evidence="4" id="KW-0446">Lipid-binding</keyword>
<keyword evidence="2" id="KW-0813">Transport</keyword>
<keyword evidence="6" id="KW-1133">Transmembrane helix</keyword>
<dbReference type="GO" id="GO:0008289">
    <property type="term" value="F:lipid binding"/>
    <property type="evidence" value="ECO:0007669"/>
    <property type="project" value="UniProtKB-KW"/>
</dbReference>
<dbReference type="GeneID" id="20199787"/>
<evidence type="ECO:0000256" key="2">
    <source>
        <dbReference type="ARBA" id="ARBA00022448"/>
    </source>
</evidence>
<keyword evidence="3" id="KW-0445">Lipid transport</keyword>
<dbReference type="Proteomes" id="UP000015101">
    <property type="component" value="Unassembled WGS sequence"/>
</dbReference>
<evidence type="ECO:0000259" key="7">
    <source>
        <dbReference type="PROSITE" id="PS51847"/>
    </source>
</evidence>
<dbReference type="RefSeq" id="XP_009023173.1">
    <property type="nucleotide sequence ID" value="XM_009024925.1"/>
</dbReference>
<proteinExistence type="predicted"/>
<gene>
    <name evidence="9" type="primary">20199787</name>
    <name evidence="8" type="ORF">HELRODRAFT_162834</name>
</gene>
<dbReference type="GO" id="GO:0016020">
    <property type="term" value="C:membrane"/>
    <property type="evidence" value="ECO:0007669"/>
    <property type="project" value="UniProtKB-SubCell"/>
</dbReference>
<accession>T1ET87</accession>
<dbReference type="OrthoDB" id="270970at2759"/>
<feature type="transmembrane region" description="Helical" evidence="6">
    <location>
        <begin position="27"/>
        <end position="43"/>
    </location>
</feature>
<dbReference type="InterPro" id="IPR031468">
    <property type="entry name" value="SMP_LBD"/>
</dbReference>
<evidence type="ECO:0000256" key="5">
    <source>
        <dbReference type="ARBA" id="ARBA00023136"/>
    </source>
</evidence>
<evidence type="ECO:0000256" key="4">
    <source>
        <dbReference type="ARBA" id="ARBA00023121"/>
    </source>
</evidence>
<dbReference type="PANTHER" id="PTHR46980">
    <property type="entry name" value="TRICALBIN-1-RELATED"/>
    <property type="match status" value="1"/>
</dbReference>
<evidence type="ECO:0000256" key="3">
    <source>
        <dbReference type="ARBA" id="ARBA00023055"/>
    </source>
</evidence>